<evidence type="ECO:0000313" key="1">
    <source>
        <dbReference type="EMBL" id="VAW91687.1"/>
    </source>
</evidence>
<dbReference type="EMBL" id="UOFT01000013">
    <property type="protein sequence ID" value="VAW91687.1"/>
    <property type="molecule type" value="Genomic_DNA"/>
</dbReference>
<reference evidence="1" key="1">
    <citation type="submission" date="2018-06" db="EMBL/GenBank/DDBJ databases">
        <authorList>
            <person name="Zhirakovskaya E."/>
        </authorList>
    </citation>
    <scope>NUCLEOTIDE SEQUENCE</scope>
</reference>
<dbReference type="PANTHER" id="PTHR36573:SF1">
    <property type="entry name" value="INTERMEMBRANE PHOSPHOLIPID TRANSPORT SYSTEM BINDING PROTEIN MLAC"/>
    <property type="match status" value="1"/>
</dbReference>
<dbReference type="Pfam" id="PF05494">
    <property type="entry name" value="MlaC"/>
    <property type="match status" value="1"/>
</dbReference>
<dbReference type="InterPro" id="IPR008869">
    <property type="entry name" value="MlaC/ttg2D"/>
</dbReference>
<protein>
    <recommendedName>
        <fullName evidence="2">Phospholipid ABC transporter shuttle protein MlaC</fullName>
    </recommendedName>
</protein>
<sequence>MACYHTIKTLTEKVLGQYSMNKNRLFFALLILLNSSAIFANTEVAIEKAPVAVLKSMTYDLIEALKASKVTRKQNPDIIQQLVTTHVAPRLDFIAASRWVLGKHWRDADRAQKIRFIKEFRQLLIRFYSTALAEYALTHEINHSIMHFLPLRKKDDKDVTVHSVVHPPGSNKTVPVNYHMHKTRKGWKIYDVSVEGISMITTYKSSFAPQLRNSGVSGLIKSLVERNQKLSTKTVSLNAQN</sequence>
<dbReference type="Gene3D" id="1.10.10.640">
    <property type="entry name" value="phospholipid-binding protein"/>
    <property type="match status" value="1"/>
</dbReference>
<gene>
    <name evidence="1" type="ORF">MNBD_GAMMA23-2523</name>
</gene>
<dbReference type="PIRSF" id="PIRSF004649">
    <property type="entry name" value="MlaC"/>
    <property type="match status" value="1"/>
</dbReference>
<proteinExistence type="predicted"/>
<dbReference type="PANTHER" id="PTHR36573">
    <property type="entry name" value="INTERMEMBRANE PHOSPHOLIPID TRANSPORT SYSTEM BINDING PROTEIN MLAC"/>
    <property type="match status" value="1"/>
</dbReference>
<dbReference type="AlphaFoldDB" id="A0A3B0ZWF0"/>
<evidence type="ECO:0008006" key="2">
    <source>
        <dbReference type="Google" id="ProtNLM"/>
    </source>
</evidence>
<name>A0A3B0ZWF0_9ZZZZ</name>
<accession>A0A3B0ZWF0</accession>
<dbReference type="Gene3D" id="3.10.450.50">
    <property type="match status" value="1"/>
</dbReference>
<organism evidence="1">
    <name type="scientific">hydrothermal vent metagenome</name>
    <dbReference type="NCBI Taxonomy" id="652676"/>
    <lineage>
        <taxon>unclassified sequences</taxon>
        <taxon>metagenomes</taxon>
        <taxon>ecological metagenomes</taxon>
    </lineage>
</organism>